<feature type="domain" description="Arrestin-like N-terminal" evidence="2">
    <location>
        <begin position="17"/>
        <end position="136"/>
    </location>
</feature>
<protein>
    <recommendedName>
        <fullName evidence="2">Arrestin-like N-terminal domain-containing protein</fullName>
    </recommendedName>
</protein>
<keyword evidence="4" id="KW-1185">Reference proteome</keyword>
<dbReference type="PANTHER" id="PTHR11188">
    <property type="entry name" value="ARRESTIN DOMAIN CONTAINING PROTEIN"/>
    <property type="match status" value="1"/>
</dbReference>
<evidence type="ECO:0000313" key="3">
    <source>
        <dbReference type="EMBL" id="KAK3248274.1"/>
    </source>
</evidence>
<feature type="region of interest" description="Disordered" evidence="1">
    <location>
        <begin position="49"/>
        <end position="74"/>
    </location>
</feature>
<dbReference type="InterPro" id="IPR011021">
    <property type="entry name" value="Arrestin-like_N"/>
</dbReference>
<dbReference type="GO" id="GO:0015031">
    <property type="term" value="P:protein transport"/>
    <property type="evidence" value="ECO:0007669"/>
    <property type="project" value="TreeGrafter"/>
</dbReference>
<dbReference type="Pfam" id="PF00339">
    <property type="entry name" value="Arrestin_N"/>
    <property type="match status" value="1"/>
</dbReference>
<dbReference type="AlphaFoldDB" id="A0AAE0F1P7"/>
<accession>A0AAE0F1P7</accession>
<evidence type="ECO:0000256" key="1">
    <source>
        <dbReference type="SAM" id="MobiDB-lite"/>
    </source>
</evidence>
<gene>
    <name evidence="3" type="ORF">CYMTET_42253</name>
</gene>
<dbReference type="InterPro" id="IPR014756">
    <property type="entry name" value="Ig_E-set"/>
</dbReference>
<reference evidence="3 4" key="1">
    <citation type="journal article" date="2015" name="Genome Biol. Evol.">
        <title>Comparative Genomics of a Bacterivorous Green Alga Reveals Evolutionary Causalities and Consequences of Phago-Mixotrophic Mode of Nutrition.</title>
        <authorList>
            <person name="Burns J.A."/>
            <person name="Paasch A."/>
            <person name="Narechania A."/>
            <person name="Kim E."/>
        </authorList>
    </citation>
    <scope>NUCLEOTIDE SEQUENCE [LARGE SCALE GENOMIC DNA]</scope>
    <source>
        <strain evidence="3 4">PLY_AMNH</strain>
    </source>
</reference>
<dbReference type="Gene3D" id="2.60.40.640">
    <property type="match status" value="2"/>
</dbReference>
<dbReference type="GO" id="GO:0005737">
    <property type="term" value="C:cytoplasm"/>
    <property type="evidence" value="ECO:0007669"/>
    <property type="project" value="TreeGrafter"/>
</dbReference>
<dbReference type="Proteomes" id="UP001190700">
    <property type="component" value="Unassembled WGS sequence"/>
</dbReference>
<comment type="caution">
    <text evidence="3">The sequence shown here is derived from an EMBL/GenBank/DDBJ whole genome shotgun (WGS) entry which is preliminary data.</text>
</comment>
<evidence type="ECO:0000259" key="2">
    <source>
        <dbReference type="Pfam" id="PF00339"/>
    </source>
</evidence>
<sequence length="388" mass="42513">MGNQPSSPYVNIALSKLSYLPGEEVKGYVDITLRGDAPTSFTALDIHFSGEGYGGGGQRRNGEEEEKEEERTRSSFLDQRVRVLTCPNGILAEGKHRYPFSVHLPKDLPPTVTCDKVHGMSYQVAAQLQPSENRNDAVLLRTVFLNIDIPTPSLVSQEVYDDGKAVKVSSADGEGVALALLTGGLSWLGGKKVCQKHGSFEFKNTSISRDLVTPDHPIEVQGTLVNKLEKMISCTIAIKQTVKVFDRSSQKLSYGGSNTFRGTTILVPEGEKQFSCEVKIGPSFDPSVSVPGLFEVSHHLVIQAQAAGPGASIWSSMTTTKPEMSFPIVVARCGYYEERDWSNRSHQSEEVYTEPEEPSFLQRMMGGKKPPPPPPETRFKPASFTCDP</sequence>
<dbReference type="PANTHER" id="PTHR11188:SF17">
    <property type="entry name" value="FI21816P1"/>
    <property type="match status" value="1"/>
</dbReference>
<dbReference type="InterPro" id="IPR014752">
    <property type="entry name" value="Arrestin-like_C"/>
</dbReference>
<dbReference type="InterPro" id="IPR050357">
    <property type="entry name" value="Arrestin_domain-protein"/>
</dbReference>
<evidence type="ECO:0000313" key="4">
    <source>
        <dbReference type="Proteomes" id="UP001190700"/>
    </source>
</evidence>
<dbReference type="SUPFAM" id="SSF81296">
    <property type="entry name" value="E set domains"/>
    <property type="match status" value="1"/>
</dbReference>
<feature type="region of interest" description="Disordered" evidence="1">
    <location>
        <begin position="344"/>
        <end position="388"/>
    </location>
</feature>
<organism evidence="3 4">
    <name type="scientific">Cymbomonas tetramitiformis</name>
    <dbReference type="NCBI Taxonomy" id="36881"/>
    <lineage>
        <taxon>Eukaryota</taxon>
        <taxon>Viridiplantae</taxon>
        <taxon>Chlorophyta</taxon>
        <taxon>Pyramimonadophyceae</taxon>
        <taxon>Pyramimonadales</taxon>
        <taxon>Pyramimonadaceae</taxon>
        <taxon>Cymbomonas</taxon>
    </lineage>
</organism>
<proteinExistence type="predicted"/>
<dbReference type="EMBL" id="LGRX02028259">
    <property type="protein sequence ID" value="KAK3248274.1"/>
    <property type="molecule type" value="Genomic_DNA"/>
</dbReference>
<name>A0AAE0F1P7_9CHLO</name>